<sequence>MRDKRYRTYTPEFKREALELLKNSGKSAGQLERELGITPGMLLKWRAKYQMVTSEKEPPRLEPSDLEAAKREIQRLQRELKEMAEEREILKKVVSIFSKKDA</sequence>
<dbReference type="EMBL" id="DF967972">
    <property type="protein sequence ID" value="GAP12703.1"/>
    <property type="molecule type" value="Genomic_DNA"/>
</dbReference>
<dbReference type="OrthoDB" id="164199at2"/>
<dbReference type="GO" id="GO:0004803">
    <property type="term" value="F:transposase activity"/>
    <property type="evidence" value="ECO:0007669"/>
    <property type="project" value="InterPro"/>
</dbReference>
<dbReference type="EMBL" id="DF967972">
    <property type="protein sequence ID" value="GAP13062.1"/>
    <property type="molecule type" value="Genomic_DNA"/>
</dbReference>
<evidence type="ECO:0000313" key="6">
    <source>
        <dbReference type="EMBL" id="GAP14893.1"/>
    </source>
</evidence>
<evidence type="ECO:0000313" key="5">
    <source>
        <dbReference type="EMBL" id="GAP13235.1"/>
    </source>
</evidence>
<dbReference type="InterPro" id="IPR009057">
    <property type="entry name" value="Homeodomain-like_sf"/>
</dbReference>
<organism evidence="5">
    <name type="scientific">Longilinea arvoryzae</name>
    <dbReference type="NCBI Taxonomy" id="360412"/>
    <lineage>
        <taxon>Bacteria</taxon>
        <taxon>Bacillati</taxon>
        <taxon>Chloroflexota</taxon>
        <taxon>Anaerolineae</taxon>
        <taxon>Anaerolineales</taxon>
        <taxon>Anaerolineaceae</taxon>
        <taxon>Longilinea</taxon>
    </lineage>
</organism>
<dbReference type="RefSeq" id="WP_075072109.1">
    <property type="nucleotide sequence ID" value="NZ_DF967972.1"/>
</dbReference>
<dbReference type="Pfam" id="PF01527">
    <property type="entry name" value="HTH_Tnp_1"/>
    <property type="match status" value="1"/>
</dbReference>
<evidence type="ECO:0000313" key="3">
    <source>
        <dbReference type="EMBL" id="GAP13062.1"/>
    </source>
</evidence>
<name>A0A0S7BFA0_9CHLR</name>
<dbReference type="Gene3D" id="1.10.10.60">
    <property type="entry name" value="Homeodomain-like"/>
    <property type="match status" value="1"/>
</dbReference>
<reference evidence="5" key="1">
    <citation type="submission" date="2015-07" db="EMBL/GenBank/DDBJ databases">
        <title>Draft Genome Sequences of Anaerolinea thermolimosa IMO-1, Bellilinea caldifistulae GOMI-1, Leptolinea tardivitalis YMTK-2, Levilinea saccharolytica KIBI-1,Longilinea arvoryzae KOME-1, Previously Described as Members of the Anaerolineaceae (Chloroflexi).</title>
        <authorList>
            <person name="Sekiguchi Y."/>
            <person name="Ohashi A."/>
            <person name="Matsuura N."/>
            <person name="Tourlousse M.D."/>
        </authorList>
    </citation>
    <scope>NUCLEOTIDE SEQUENCE [LARGE SCALE GENOMIC DNA]</scope>
    <source>
        <strain evidence="5">KOME-1</strain>
    </source>
</reference>
<feature type="coiled-coil region" evidence="1">
    <location>
        <begin position="66"/>
        <end position="93"/>
    </location>
</feature>
<evidence type="ECO:0000313" key="7">
    <source>
        <dbReference type="Proteomes" id="UP000055060"/>
    </source>
</evidence>
<dbReference type="EMBL" id="DF967972">
    <property type="protein sequence ID" value="GAP13235.1"/>
    <property type="molecule type" value="Genomic_DNA"/>
</dbReference>
<keyword evidence="1" id="KW-0175">Coiled coil</keyword>
<accession>A0A0S7BFA0</accession>
<evidence type="ECO:0000313" key="2">
    <source>
        <dbReference type="EMBL" id="GAP12703.1"/>
    </source>
</evidence>
<dbReference type="Proteomes" id="UP000055060">
    <property type="component" value="Unassembled WGS sequence"/>
</dbReference>
<evidence type="ECO:0000313" key="4">
    <source>
        <dbReference type="EMBL" id="GAP13232.1"/>
    </source>
</evidence>
<protein>
    <submittedName>
        <fullName evidence="5">Transposase</fullName>
    </submittedName>
</protein>
<evidence type="ECO:0000256" key="1">
    <source>
        <dbReference type="SAM" id="Coils"/>
    </source>
</evidence>
<keyword evidence="7" id="KW-1185">Reference proteome</keyword>
<dbReference type="GO" id="GO:0006313">
    <property type="term" value="P:DNA transposition"/>
    <property type="evidence" value="ECO:0007669"/>
    <property type="project" value="InterPro"/>
</dbReference>
<gene>
    <name evidence="2" type="ORF">LARV_00439</name>
    <name evidence="3" type="ORF">LARV_00804</name>
    <name evidence="4" type="ORF">LARV_00983</name>
    <name evidence="5" type="ORF">LARV_00986</name>
    <name evidence="6" type="ORF">LARV_02672</name>
</gene>
<dbReference type="GO" id="GO:0003677">
    <property type="term" value="F:DNA binding"/>
    <property type="evidence" value="ECO:0007669"/>
    <property type="project" value="InterPro"/>
</dbReference>
<dbReference type="SUPFAM" id="SSF46689">
    <property type="entry name" value="Homeodomain-like"/>
    <property type="match status" value="1"/>
</dbReference>
<dbReference type="EMBL" id="DF967972">
    <property type="protein sequence ID" value="GAP14893.1"/>
    <property type="molecule type" value="Genomic_DNA"/>
</dbReference>
<dbReference type="InterPro" id="IPR002514">
    <property type="entry name" value="Transposase_8"/>
</dbReference>
<dbReference type="AlphaFoldDB" id="A0A0S7BFA0"/>
<dbReference type="EMBL" id="DF967972">
    <property type="protein sequence ID" value="GAP13232.1"/>
    <property type="molecule type" value="Genomic_DNA"/>
</dbReference>
<dbReference type="STRING" id="360412.LARV_00439"/>
<proteinExistence type="predicted"/>